<protein>
    <submittedName>
        <fullName evidence="9">Sugar ABC transporter permease</fullName>
    </submittedName>
</protein>
<feature type="domain" description="ABC transmembrane type-1" evidence="8">
    <location>
        <begin position="74"/>
        <end position="292"/>
    </location>
</feature>
<accession>A0A1E3UFY1</accession>
<dbReference type="SUPFAM" id="SSF161098">
    <property type="entry name" value="MetI-like"/>
    <property type="match status" value="1"/>
</dbReference>
<dbReference type="GO" id="GO:0005886">
    <property type="term" value="C:plasma membrane"/>
    <property type="evidence" value="ECO:0007669"/>
    <property type="project" value="UniProtKB-SubCell"/>
</dbReference>
<evidence type="ECO:0000256" key="6">
    <source>
        <dbReference type="ARBA" id="ARBA00023136"/>
    </source>
</evidence>
<dbReference type="AlphaFoldDB" id="A0A1E3UFY1"/>
<keyword evidence="4 7" id="KW-0812">Transmembrane</keyword>
<evidence type="ECO:0000256" key="2">
    <source>
        <dbReference type="ARBA" id="ARBA00022448"/>
    </source>
</evidence>
<dbReference type="OrthoDB" id="9785836at2"/>
<dbReference type="PROSITE" id="PS50928">
    <property type="entry name" value="ABC_TM1"/>
    <property type="match status" value="1"/>
</dbReference>
<dbReference type="CDD" id="cd06261">
    <property type="entry name" value="TM_PBP2"/>
    <property type="match status" value="1"/>
</dbReference>
<dbReference type="InterPro" id="IPR051393">
    <property type="entry name" value="ABC_transporter_permease"/>
</dbReference>
<comment type="similarity">
    <text evidence="7">Belongs to the binding-protein-dependent transport system permease family.</text>
</comment>
<keyword evidence="3" id="KW-1003">Cell membrane</keyword>
<keyword evidence="6 7" id="KW-0472">Membrane</keyword>
<evidence type="ECO:0000256" key="7">
    <source>
        <dbReference type="RuleBase" id="RU363032"/>
    </source>
</evidence>
<feature type="transmembrane region" description="Helical" evidence="7">
    <location>
        <begin position="162"/>
        <end position="191"/>
    </location>
</feature>
<evidence type="ECO:0000313" key="9">
    <source>
        <dbReference type="EMBL" id="ODR49653.1"/>
    </source>
</evidence>
<dbReference type="RefSeq" id="WP_069410908.1">
    <property type="nucleotide sequence ID" value="NZ_JAQCZP010000034.1"/>
</dbReference>
<organism evidence="9 11">
    <name type="scientific">Eisenbergiella tayi</name>
    <dbReference type="NCBI Taxonomy" id="1432052"/>
    <lineage>
        <taxon>Bacteria</taxon>
        <taxon>Bacillati</taxon>
        <taxon>Bacillota</taxon>
        <taxon>Clostridia</taxon>
        <taxon>Lachnospirales</taxon>
        <taxon>Lachnospiraceae</taxon>
        <taxon>Eisenbergiella</taxon>
    </lineage>
</organism>
<dbReference type="PANTHER" id="PTHR30193">
    <property type="entry name" value="ABC TRANSPORTER PERMEASE PROTEIN"/>
    <property type="match status" value="1"/>
</dbReference>
<feature type="transmembrane region" description="Helical" evidence="7">
    <location>
        <begin position="212"/>
        <end position="234"/>
    </location>
</feature>
<dbReference type="Pfam" id="PF00528">
    <property type="entry name" value="BPD_transp_1"/>
    <property type="match status" value="1"/>
</dbReference>
<reference evidence="9 11" key="2">
    <citation type="submission" date="2016-08" db="EMBL/GenBank/DDBJ databases">
        <authorList>
            <person name="Seilhamer J.J."/>
        </authorList>
    </citation>
    <scope>NUCLEOTIDE SEQUENCE [LARGE SCALE GENOMIC DNA]</scope>
    <source>
        <strain evidence="9 11">NML150140-1</strain>
    </source>
</reference>
<dbReference type="InterPro" id="IPR035906">
    <property type="entry name" value="MetI-like_sf"/>
</dbReference>
<proteinExistence type="inferred from homology"/>
<keyword evidence="5 7" id="KW-1133">Transmembrane helix</keyword>
<reference evidence="10 12" key="1">
    <citation type="submission" date="2016-08" db="EMBL/GenBank/DDBJ databases">
        <title>Characterization of Isolates of Eisenbergiella tayi Derived from Blood Cultures, Using Whole Genome Sequencing.</title>
        <authorList>
            <person name="Bernier A.-M."/>
            <person name="Burdz T."/>
            <person name="Wiebe D."/>
            <person name="Bernard K."/>
        </authorList>
    </citation>
    <scope>NUCLEOTIDE SEQUENCE [LARGE SCALE GENOMIC DNA]</scope>
    <source>
        <strain evidence="10 12">NML120146</strain>
    </source>
</reference>
<dbReference type="InterPro" id="IPR000515">
    <property type="entry name" value="MetI-like"/>
</dbReference>
<evidence type="ECO:0000256" key="1">
    <source>
        <dbReference type="ARBA" id="ARBA00004651"/>
    </source>
</evidence>
<comment type="caution">
    <text evidence="9">The sequence shown here is derived from an EMBL/GenBank/DDBJ whole genome shotgun (WGS) entry which is preliminary data.</text>
</comment>
<dbReference type="Proteomes" id="UP000094869">
    <property type="component" value="Unassembled WGS sequence"/>
</dbReference>
<gene>
    <name evidence="9" type="ORF">BEI59_17095</name>
    <name evidence="10" type="ORF">BEI63_04620</name>
</gene>
<evidence type="ECO:0000313" key="10">
    <source>
        <dbReference type="EMBL" id="ODR60468.1"/>
    </source>
</evidence>
<evidence type="ECO:0000313" key="12">
    <source>
        <dbReference type="Proteomes" id="UP000094869"/>
    </source>
</evidence>
<dbReference type="Proteomes" id="UP000094271">
    <property type="component" value="Unassembled WGS sequence"/>
</dbReference>
<dbReference type="EMBL" id="MEHA01000012">
    <property type="protein sequence ID" value="ODR49653.1"/>
    <property type="molecule type" value="Genomic_DNA"/>
</dbReference>
<feature type="transmembrane region" description="Helical" evidence="7">
    <location>
        <begin position="78"/>
        <end position="99"/>
    </location>
</feature>
<keyword evidence="12" id="KW-1185">Reference proteome</keyword>
<evidence type="ECO:0000259" key="8">
    <source>
        <dbReference type="PROSITE" id="PS50928"/>
    </source>
</evidence>
<dbReference type="EMBL" id="MEHD01000011">
    <property type="protein sequence ID" value="ODR60468.1"/>
    <property type="molecule type" value="Genomic_DNA"/>
</dbReference>
<dbReference type="PANTHER" id="PTHR30193:SF44">
    <property type="entry name" value="LACTOSE TRANSPORT SYSTEM PERMEASE PROTEIN LACF"/>
    <property type="match status" value="1"/>
</dbReference>
<dbReference type="Gene3D" id="1.10.3720.10">
    <property type="entry name" value="MetI-like"/>
    <property type="match status" value="1"/>
</dbReference>
<evidence type="ECO:0000256" key="3">
    <source>
        <dbReference type="ARBA" id="ARBA00022475"/>
    </source>
</evidence>
<sequence length="306" mass="34922">MKKKKHLIIKNAIPIYLMMLPGILYLLINDYAPMFGLVIAFKRIDWNKGILRSDWVGFENFRYLFASSEAWIMTRNTILYNLAFIILGTIASIAVAVLLNEITSKFSVKVYQTLILLPYMISWVIGSYLMYALLSSETGMVNQVIFKALGMEPVVWYQEKKYWPFILILVNLWKSVGFSMVIYLASIVGINKEYYEAAKIDGARKWKQITNITLPLLKPTIITLFIMNVGGIFYSDFGLFYQIPRNSGALFDVTQTIDTYVYNALMQQGNIALSAAAGFYQSIVGFILVVIANAIVRRYSRESALF</sequence>
<keyword evidence="2 7" id="KW-0813">Transport</keyword>
<comment type="subcellular location">
    <subcellularLocation>
        <location evidence="1 7">Cell membrane</location>
        <topology evidence="1 7">Multi-pass membrane protein</topology>
    </subcellularLocation>
</comment>
<feature type="transmembrane region" description="Helical" evidence="7">
    <location>
        <begin position="111"/>
        <end position="134"/>
    </location>
</feature>
<feature type="transmembrane region" description="Helical" evidence="7">
    <location>
        <begin position="271"/>
        <end position="296"/>
    </location>
</feature>
<evidence type="ECO:0000256" key="5">
    <source>
        <dbReference type="ARBA" id="ARBA00022989"/>
    </source>
</evidence>
<dbReference type="GO" id="GO:0055085">
    <property type="term" value="P:transmembrane transport"/>
    <property type="evidence" value="ECO:0007669"/>
    <property type="project" value="InterPro"/>
</dbReference>
<evidence type="ECO:0000313" key="11">
    <source>
        <dbReference type="Proteomes" id="UP000094271"/>
    </source>
</evidence>
<evidence type="ECO:0000256" key="4">
    <source>
        <dbReference type="ARBA" id="ARBA00022692"/>
    </source>
</evidence>
<feature type="transmembrane region" description="Helical" evidence="7">
    <location>
        <begin position="7"/>
        <end position="28"/>
    </location>
</feature>
<name>A0A1E3UFY1_9FIRM</name>